<evidence type="ECO:0000256" key="5">
    <source>
        <dbReference type="ARBA" id="ARBA00012827"/>
    </source>
</evidence>
<feature type="domain" description="Lumazine-binding" evidence="12">
    <location>
        <begin position="1"/>
        <end position="96"/>
    </location>
</feature>
<dbReference type="PANTHER" id="PTHR21098">
    <property type="entry name" value="RIBOFLAVIN SYNTHASE ALPHA CHAIN"/>
    <property type="match status" value="1"/>
</dbReference>
<organism evidence="13 15">
    <name type="scientific">Corynebacterium kutscheri</name>
    <dbReference type="NCBI Taxonomy" id="35755"/>
    <lineage>
        <taxon>Bacteria</taxon>
        <taxon>Bacillati</taxon>
        <taxon>Actinomycetota</taxon>
        <taxon>Actinomycetes</taxon>
        <taxon>Mycobacteriales</taxon>
        <taxon>Corynebacteriaceae</taxon>
        <taxon>Corynebacterium</taxon>
    </lineage>
</organism>
<evidence type="ECO:0000256" key="8">
    <source>
        <dbReference type="ARBA" id="ARBA00022679"/>
    </source>
</evidence>
<keyword evidence="8 13" id="KW-0808">Transferase</keyword>
<comment type="catalytic activity">
    <reaction evidence="1">
        <text>2 6,7-dimethyl-8-(1-D-ribityl)lumazine + H(+) = 5-amino-6-(D-ribitylamino)uracil + riboflavin</text>
        <dbReference type="Rhea" id="RHEA:20772"/>
        <dbReference type="ChEBI" id="CHEBI:15378"/>
        <dbReference type="ChEBI" id="CHEBI:15934"/>
        <dbReference type="ChEBI" id="CHEBI:57986"/>
        <dbReference type="ChEBI" id="CHEBI:58201"/>
        <dbReference type="EC" id="2.5.1.9"/>
    </reaction>
</comment>
<dbReference type="HOGENOM" id="CLU_034388_2_1_11"/>
<evidence type="ECO:0000313" key="13">
    <source>
        <dbReference type="EMBL" id="AKE41292.1"/>
    </source>
</evidence>
<evidence type="ECO:0000256" key="9">
    <source>
        <dbReference type="ARBA" id="ARBA00022737"/>
    </source>
</evidence>
<dbReference type="SUPFAM" id="SSF63380">
    <property type="entry name" value="Riboflavin synthase domain-like"/>
    <property type="match status" value="2"/>
</dbReference>
<dbReference type="Proteomes" id="UP000033457">
    <property type="component" value="Chromosome"/>
</dbReference>
<sequence length="200" mass="21647">MFTGIVEEVGKVAAIEKLDDSVRIKITANTVISDVHLGDSIAVNGVCLTVTSFGDAFFTADVMQESLNRSSLGSLEKGSSVNLERALLAQSRLGGHIMQGHVDGTTTLLSRTHSQHWDVLRFKLPSHLARYVVEKGSIALSGTSLTVSSVGENWFEVSLIPATLLHTTHGELKIGDEVNIEVDILGKYVEKMLSTRTQVE</sequence>
<dbReference type="EC" id="2.5.1.9" evidence="5 10"/>
<keyword evidence="7" id="KW-0686">Riboflavin biosynthesis</keyword>
<dbReference type="InterPro" id="IPR001783">
    <property type="entry name" value="Lumazine-bd"/>
</dbReference>
<dbReference type="AlphaFoldDB" id="A0A0F6QZQ0"/>
<dbReference type="PROSITE" id="PS51177">
    <property type="entry name" value="LUMAZINE_BIND"/>
    <property type="match status" value="2"/>
</dbReference>
<dbReference type="PIRSF" id="PIRSF000498">
    <property type="entry name" value="Riboflavin_syn_A"/>
    <property type="match status" value="1"/>
</dbReference>
<dbReference type="InterPro" id="IPR026017">
    <property type="entry name" value="Lumazine-bd_dom"/>
</dbReference>
<comment type="function">
    <text evidence="2">Catalyzes the dismutation of two molecules of 6,7-dimethyl-8-ribityllumazine, resulting in the formation of riboflavin and 5-amino-6-(D-ribitylamino)uracil.</text>
</comment>
<feature type="repeat" description="Lumazine-binding" evidence="11">
    <location>
        <begin position="1"/>
        <end position="96"/>
    </location>
</feature>
<dbReference type="KEGG" id="cku:UL82_05585"/>
<dbReference type="FunFam" id="2.40.30.20:FF:000003">
    <property type="entry name" value="Riboflavin synthase, alpha subunit"/>
    <property type="match status" value="1"/>
</dbReference>
<comment type="pathway">
    <text evidence="3">Cofactor biosynthesis; riboflavin biosynthesis; riboflavin from 2-hydroxy-3-oxobutyl phosphate and 5-amino-6-(D-ribitylamino)uracil: step 2/2.</text>
</comment>
<evidence type="ECO:0000256" key="7">
    <source>
        <dbReference type="ARBA" id="ARBA00022619"/>
    </source>
</evidence>
<evidence type="ECO:0000259" key="12">
    <source>
        <dbReference type="PROSITE" id="PS51177"/>
    </source>
</evidence>
<evidence type="ECO:0000313" key="14">
    <source>
        <dbReference type="EMBL" id="VEH08568.1"/>
    </source>
</evidence>
<dbReference type="InterPro" id="IPR017938">
    <property type="entry name" value="Riboflavin_synthase-like_b-brl"/>
</dbReference>
<evidence type="ECO:0000256" key="10">
    <source>
        <dbReference type="NCBIfam" id="TIGR00187"/>
    </source>
</evidence>
<dbReference type="RefSeq" id="WP_046439505.1">
    <property type="nucleotide sequence ID" value="NZ_CP011312.1"/>
</dbReference>
<accession>A0A0F6QZQ0</accession>
<reference evidence="13 15" key="1">
    <citation type="journal article" date="2015" name="Genome Announc.">
        <title>Complete Genome Sequence of Corynebacterium kutscheri DSM 20755, a Corynebacterial Type Strain with Remarkably Low G+C Content of Chromosomal DNA.</title>
        <authorList>
            <person name="Ruckert C."/>
            <person name="Albersmeier A."/>
            <person name="Winkler A."/>
            <person name="Tauch A."/>
        </authorList>
    </citation>
    <scope>NUCLEOTIDE SEQUENCE [LARGE SCALE GENOMIC DNA]</scope>
    <source>
        <strain evidence="13 15">DSM 20755</strain>
    </source>
</reference>
<dbReference type="EMBL" id="CP011312">
    <property type="protein sequence ID" value="AKE41292.1"/>
    <property type="molecule type" value="Genomic_DNA"/>
</dbReference>
<dbReference type="InterPro" id="IPR023366">
    <property type="entry name" value="ATP_synth_asu-like_sf"/>
</dbReference>
<feature type="repeat" description="Lumazine-binding" evidence="11">
    <location>
        <begin position="97"/>
        <end position="193"/>
    </location>
</feature>
<name>A0A0F6QZQ0_9CORY</name>
<evidence type="ECO:0000256" key="2">
    <source>
        <dbReference type="ARBA" id="ARBA00002803"/>
    </source>
</evidence>
<dbReference type="GO" id="GO:0009231">
    <property type="term" value="P:riboflavin biosynthetic process"/>
    <property type="evidence" value="ECO:0007669"/>
    <property type="project" value="UniProtKB-KW"/>
</dbReference>
<dbReference type="NCBIfam" id="NF009566">
    <property type="entry name" value="PRK13020.1"/>
    <property type="match status" value="1"/>
</dbReference>
<dbReference type="Pfam" id="PF00677">
    <property type="entry name" value="Lum_binding"/>
    <property type="match status" value="2"/>
</dbReference>
<keyword evidence="9" id="KW-0677">Repeat</keyword>
<dbReference type="PANTHER" id="PTHR21098:SF12">
    <property type="entry name" value="RIBOFLAVIN SYNTHASE"/>
    <property type="match status" value="1"/>
</dbReference>
<dbReference type="NCBIfam" id="NF006767">
    <property type="entry name" value="PRK09289.1"/>
    <property type="match status" value="1"/>
</dbReference>
<dbReference type="GO" id="GO:0004746">
    <property type="term" value="F:riboflavin synthase activity"/>
    <property type="evidence" value="ECO:0007669"/>
    <property type="project" value="UniProtKB-UniRule"/>
</dbReference>
<evidence type="ECO:0000256" key="4">
    <source>
        <dbReference type="ARBA" id="ARBA00011233"/>
    </source>
</evidence>
<evidence type="ECO:0000256" key="3">
    <source>
        <dbReference type="ARBA" id="ARBA00004887"/>
    </source>
</evidence>
<evidence type="ECO:0000313" key="15">
    <source>
        <dbReference type="Proteomes" id="UP000033457"/>
    </source>
</evidence>
<proteinExistence type="predicted"/>
<dbReference type="OrthoDB" id="9788537at2"/>
<protein>
    <recommendedName>
        <fullName evidence="6 10">Riboflavin synthase</fullName>
        <ecNumber evidence="5 10">2.5.1.9</ecNumber>
    </recommendedName>
</protein>
<dbReference type="EMBL" id="LR134377">
    <property type="protein sequence ID" value="VEH08568.1"/>
    <property type="molecule type" value="Genomic_DNA"/>
</dbReference>
<dbReference type="Gene3D" id="2.40.30.20">
    <property type="match status" value="2"/>
</dbReference>
<evidence type="ECO:0000313" key="16">
    <source>
        <dbReference type="Proteomes" id="UP000271380"/>
    </source>
</evidence>
<keyword evidence="15" id="KW-1185">Reference proteome</keyword>
<evidence type="ECO:0000256" key="6">
    <source>
        <dbReference type="ARBA" id="ARBA00013950"/>
    </source>
</evidence>
<feature type="domain" description="Lumazine-binding" evidence="12">
    <location>
        <begin position="97"/>
        <end position="193"/>
    </location>
</feature>
<gene>
    <name evidence="13" type="primary">ribE</name>
    <name evidence="14" type="synonym">RibC</name>
    <name evidence="14" type="ORF">NCTC949_01683</name>
    <name evidence="13" type="ORF">UL82_05585</name>
</gene>
<comment type="subunit">
    <text evidence="4">Homotrimer.</text>
</comment>
<dbReference type="FunFam" id="2.40.30.20:FF:000004">
    <property type="entry name" value="Riboflavin synthase, alpha subunit"/>
    <property type="match status" value="1"/>
</dbReference>
<reference evidence="14 16" key="2">
    <citation type="submission" date="2018-12" db="EMBL/GenBank/DDBJ databases">
        <authorList>
            <consortium name="Pathogen Informatics"/>
        </authorList>
    </citation>
    <scope>NUCLEOTIDE SEQUENCE [LARGE SCALE GENOMIC DNA]</scope>
    <source>
        <strain evidence="14 16">NCTC949</strain>
    </source>
</reference>
<dbReference type="NCBIfam" id="TIGR00187">
    <property type="entry name" value="ribE"/>
    <property type="match status" value="1"/>
</dbReference>
<dbReference type="Proteomes" id="UP000271380">
    <property type="component" value="Chromosome"/>
</dbReference>
<dbReference type="CDD" id="cd00402">
    <property type="entry name" value="Riboflavin_synthase_like"/>
    <property type="match status" value="1"/>
</dbReference>
<evidence type="ECO:0000256" key="1">
    <source>
        <dbReference type="ARBA" id="ARBA00000968"/>
    </source>
</evidence>
<evidence type="ECO:0000256" key="11">
    <source>
        <dbReference type="PROSITE-ProRule" id="PRU00524"/>
    </source>
</evidence>
<dbReference type="STRING" id="35755.UL82_05585"/>